<feature type="transmembrane region" description="Helical" evidence="11">
    <location>
        <begin position="110"/>
        <end position="130"/>
    </location>
</feature>
<dbReference type="FunCoup" id="S8E7J8">
    <property type="interactions" value="90"/>
</dbReference>
<dbReference type="GO" id="GO:0004933">
    <property type="term" value="F:mating-type a-factor pheromone receptor activity"/>
    <property type="evidence" value="ECO:0007669"/>
    <property type="project" value="InterPro"/>
</dbReference>
<dbReference type="Pfam" id="PF02076">
    <property type="entry name" value="STE3"/>
    <property type="match status" value="1"/>
</dbReference>
<feature type="transmembrane region" description="Helical" evidence="11">
    <location>
        <begin position="155"/>
        <end position="180"/>
    </location>
</feature>
<evidence type="ECO:0000313" key="13">
    <source>
        <dbReference type="Proteomes" id="UP000015241"/>
    </source>
</evidence>
<evidence type="ECO:0000256" key="9">
    <source>
        <dbReference type="ARBA" id="ARBA00023224"/>
    </source>
</evidence>
<dbReference type="Proteomes" id="UP000015241">
    <property type="component" value="Unassembled WGS sequence"/>
</dbReference>
<dbReference type="OrthoDB" id="2874149at2759"/>
<dbReference type="InterPro" id="IPR001499">
    <property type="entry name" value="GPCR_STE3"/>
</dbReference>
<dbReference type="PANTHER" id="PTHR28097">
    <property type="entry name" value="PHEROMONE A FACTOR RECEPTOR"/>
    <property type="match status" value="1"/>
</dbReference>
<sequence length="489" mass="53831">MAATLSAGALIAAVLVLIPLPSHWRARNVAILSLIAWLFVVDLIYGVNTIVWAGNVEVRIVVWCDIATKIVVGASAALPAAAMCICKHLELVSSGRAVHLTYEDKRRRMFFELAMCFGVPFLIMALHYIVQGHRFDIIEDIGCQAATYYSLPAVFIIWFPPLLFATITFVYGGLALHHFFRQRLSFTTHIHSCDSALTTRRYLLLIGMSLTEMLWGTTLTAVAMYDNIAPGLFPYVSWAYVHAGFSRIGQFATVEFTDRALQQIYLFVWAIPASSFIFFVFFGFGEEAVRDYKRVGSWVARRLGMPVKQDKFASYSLPVSRPSLSTAKFSSFSPSSEFSDDKTMVLPAYLPRSHALDKHAPPSPPPFPSPASPARSEARTHATNRTSGLSDVELDDLLARCPSISTGVPSPNSPLEFGYRVEVVHPAEDGHEHPALACVRASIRAPSPAYSSRPISTPSRYSRNSSVVATCAGSAPMTTLSCGYEHYTV</sequence>
<keyword evidence="13" id="KW-1185">Reference proteome</keyword>
<dbReference type="EMBL" id="KE504158">
    <property type="protein sequence ID" value="EPS99298.1"/>
    <property type="molecule type" value="Genomic_DNA"/>
</dbReference>
<dbReference type="PANTHER" id="PTHR28097:SF1">
    <property type="entry name" value="PHEROMONE A FACTOR RECEPTOR"/>
    <property type="match status" value="1"/>
</dbReference>
<evidence type="ECO:0000256" key="8">
    <source>
        <dbReference type="ARBA" id="ARBA00023170"/>
    </source>
</evidence>
<keyword evidence="6" id="KW-0297">G-protein coupled receptor</keyword>
<comment type="subcellular location">
    <subcellularLocation>
        <location evidence="1">Membrane</location>
        <topology evidence="1">Multi-pass membrane protein</topology>
    </subcellularLocation>
</comment>
<dbReference type="eggNOG" id="ENOG502SKB9">
    <property type="taxonomic scope" value="Eukaryota"/>
</dbReference>
<protein>
    <recommendedName>
        <fullName evidence="14">STE3-domain-containing protein</fullName>
    </recommendedName>
</protein>
<dbReference type="PRINTS" id="PR00900">
    <property type="entry name" value="PHEROMONEAR"/>
</dbReference>
<dbReference type="STRING" id="743788.S8E7J8"/>
<gene>
    <name evidence="12" type="ORF">FOMPIDRAFT_141673</name>
</gene>
<organism evidence="12 13">
    <name type="scientific">Fomitopsis schrenkii</name>
    <name type="common">Brown rot fungus</name>
    <dbReference type="NCBI Taxonomy" id="2126942"/>
    <lineage>
        <taxon>Eukaryota</taxon>
        <taxon>Fungi</taxon>
        <taxon>Dikarya</taxon>
        <taxon>Basidiomycota</taxon>
        <taxon>Agaricomycotina</taxon>
        <taxon>Agaricomycetes</taxon>
        <taxon>Polyporales</taxon>
        <taxon>Fomitopsis</taxon>
    </lineage>
</organism>
<keyword evidence="7 11" id="KW-0472">Membrane</keyword>
<dbReference type="CDD" id="cd14966">
    <property type="entry name" value="7tmD_STE3"/>
    <property type="match status" value="1"/>
</dbReference>
<feature type="region of interest" description="Disordered" evidence="10">
    <location>
        <begin position="355"/>
        <end position="391"/>
    </location>
</feature>
<comment type="similarity">
    <text evidence="2">Belongs to the G-protein coupled receptor 4 family.</text>
</comment>
<keyword evidence="3" id="KW-0589">Pheromone response</keyword>
<feature type="transmembrane region" description="Helical" evidence="11">
    <location>
        <begin position="31"/>
        <end position="54"/>
    </location>
</feature>
<dbReference type="HOGENOM" id="CLU_027592_0_2_1"/>
<name>S8E7J8_FOMSC</name>
<evidence type="ECO:0000256" key="3">
    <source>
        <dbReference type="ARBA" id="ARBA00022507"/>
    </source>
</evidence>
<evidence type="ECO:0000256" key="10">
    <source>
        <dbReference type="SAM" id="MobiDB-lite"/>
    </source>
</evidence>
<dbReference type="InterPro" id="IPR001546">
    <property type="entry name" value="GPCR_Pheromne_A_rcpt"/>
</dbReference>
<feature type="transmembrane region" description="Helical" evidence="11">
    <location>
        <begin position="264"/>
        <end position="284"/>
    </location>
</feature>
<dbReference type="GO" id="GO:0005886">
    <property type="term" value="C:plasma membrane"/>
    <property type="evidence" value="ECO:0007669"/>
    <property type="project" value="TreeGrafter"/>
</dbReference>
<keyword evidence="4 11" id="KW-0812">Transmembrane</keyword>
<evidence type="ECO:0008006" key="14">
    <source>
        <dbReference type="Google" id="ProtNLM"/>
    </source>
</evidence>
<evidence type="ECO:0000313" key="12">
    <source>
        <dbReference type="EMBL" id="EPS99298.1"/>
    </source>
</evidence>
<proteinExistence type="inferred from homology"/>
<accession>S8E7J8</accession>
<keyword evidence="8" id="KW-0675">Receptor</keyword>
<evidence type="ECO:0000256" key="7">
    <source>
        <dbReference type="ARBA" id="ARBA00023136"/>
    </source>
</evidence>
<evidence type="ECO:0000256" key="2">
    <source>
        <dbReference type="ARBA" id="ARBA00011085"/>
    </source>
</evidence>
<dbReference type="InParanoid" id="S8E7J8"/>
<evidence type="ECO:0000256" key="5">
    <source>
        <dbReference type="ARBA" id="ARBA00022989"/>
    </source>
</evidence>
<keyword evidence="9" id="KW-0807">Transducer</keyword>
<keyword evidence="5 11" id="KW-1133">Transmembrane helix</keyword>
<evidence type="ECO:0000256" key="1">
    <source>
        <dbReference type="ARBA" id="ARBA00004141"/>
    </source>
</evidence>
<dbReference type="AlphaFoldDB" id="S8E7J8"/>
<feature type="transmembrane region" description="Helical" evidence="11">
    <location>
        <begin position="6"/>
        <end position="24"/>
    </location>
</feature>
<evidence type="ECO:0000256" key="11">
    <source>
        <dbReference type="SAM" id="Phobius"/>
    </source>
</evidence>
<feature type="compositionally biased region" description="Pro residues" evidence="10">
    <location>
        <begin position="361"/>
        <end position="371"/>
    </location>
</feature>
<feature type="transmembrane region" description="Helical" evidence="11">
    <location>
        <begin position="201"/>
        <end position="225"/>
    </location>
</feature>
<dbReference type="PRINTS" id="PR00899">
    <property type="entry name" value="GPCRSTE3"/>
</dbReference>
<reference evidence="12 13" key="1">
    <citation type="journal article" date="2012" name="Science">
        <title>The Paleozoic origin of enzymatic lignin decomposition reconstructed from 31 fungal genomes.</title>
        <authorList>
            <person name="Floudas D."/>
            <person name="Binder M."/>
            <person name="Riley R."/>
            <person name="Barry K."/>
            <person name="Blanchette R.A."/>
            <person name="Henrissat B."/>
            <person name="Martinez A.T."/>
            <person name="Otillar R."/>
            <person name="Spatafora J.W."/>
            <person name="Yadav J.S."/>
            <person name="Aerts A."/>
            <person name="Benoit I."/>
            <person name="Boyd A."/>
            <person name="Carlson A."/>
            <person name="Copeland A."/>
            <person name="Coutinho P.M."/>
            <person name="de Vries R.P."/>
            <person name="Ferreira P."/>
            <person name="Findley K."/>
            <person name="Foster B."/>
            <person name="Gaskell J."/>
            <person name="Glotzer D."/>
            <person name="Gorecki P."/>
            <person name="Heitman J."/>
            <person name="Hesse C."/>
            <person name="Hori C."/>
            <person name="Igarashi K."/>
            <person name="Jurgens J.A."/>
            <person name="Kallen N."/>
            <person name="Kersten P."/>
            <person name="Kohler A."/>
            <person name="Kuees U."/>
            <person name="Kumar T.K.A."/>
            <person name="Kuo A."/>
            <person name="LaButti K."/>
            <person name="Larrondo L.F."/>
            <person name="Lindquist E."/>
            <person name="Ling A."/>
            <person name="Lombard V."/>
            <person name="Lucas S."/>
            <person name="Lundell T."/>
            <person name="Martin R."/>
            <person name="McLaughlin D.J."/>
            <person name="Morgenstern I."/>
            <person name="Morin E."/>
            <person name="Murat C."/>
            <person name="Nagy L.G."/>
            <person name="Nolan M."/>
            <person name="Ohm R.A."/>
            <person name="Patyshakuliyeva A."/>
            <person name="Rokas A."/>
            <person name="Ruiz-Duenas F.J."/>
            <person name="Sabat G."/>
            <person name="Salamov A."/>
            <person name="Samejima M."/>
            <person name="Schmutz J."/>
            <person name="Slot J.C."/>
            <person name="St John F."/>
            <person name="Stenlid J."/>
            <person name="Sun H."/>
            <person name="Sun S."/>
            <person name="Syed K."/>
            <person name="Tsang A."/>
            <person name="Wiebenga A."/>
            <person name="Young D."/>
            <person name="Pisabarro A."/>
            <person name="Eastwood D.C."/>
            <person name="Martin F."/>
            <person name="Cullen D."/>
            <person name="Grigoriev I.V."/>
            <person name="Hibbett D.S."/>
        </authorList>
    </citation>
    <scope>NUCLEOTIDE SEQUENCE</scope>
    <source>
        <strain evidence="13">FP-58527</strain>
    </source>
</reference>
<evidence type="ECO:0000256" key="6">
    <source>
        <dbReference type="ARBA" id="ARBA00023040"/>
    </source>
</evidence>
<dbReference type="GO" id="GO:0000750">
    <property type="term" value="P:pheromone-dependent signal transduction involved in conjugation with cellular fusion"/>
    <property type="evidence" value="ECO:0007669"/>
    <property type="project" value="TreeGrafter"/>
</dbReference>
<evidence type="ECO:0000256" key="4">
    <source>
        <dbReference type="ARBA" id="ARBA00022692"/>
    </source>
</evidence>